<evidence type="ECO:0000259" key="3">
    <source>
        <dbReference type="SMART" id="SM00507"/>
    </source>
</evidence>
<sequence>MGSKGVTLDSSGLTDLVTAVHHLCDTIGHGDLAPFSDGEVVEFMQQLETCKRQLAALDPKLILEASERCLPETSGAGKLIPFLRQTLGLSAADASVRVKLARECGEFRGLNGQLTPAALPVLAEAAAAGEVSRDHARNIVKIMTHLPSDLPAEERARTEELLVEKSCEGLLPDDLPKIGREIMARVDPDGTVFNTADRQRKRGIKVGRPGIDGMTWIEGYLTPELRALLDPFLAKYARPGMCNPEDAESPSTASNAVIDSTLLDAAARRDRRDAAQRTHDAFIAMLQPGVDMSKLGKHRGMAVQTVFVMNLTDVERGTGMATTASGVQVPIDSALKMATGTRPVLAVLDEHGVPVYLARGKRLASGGQRLGLIARDRGCTHPGCDMPASMCAAHHVIDWAKGGPTDLNNLALVCDHHHAMVNDSETGWKTVMLGKDSPHAGRVGWIAPKSIDPTQTPRVNESHHVGERVASDLEARSREQVSRAA</sequence>
<comment type="similarity">
    <text evidence="1">Belongs to the Rv1128c/1148c/1588c/1702c/1945/3466 family.</text>
</comment>
<dbReference type="Pfam" id="PF02720">
    <property type="entry name" value="DUF222"/>
    <property type="match status" value="1"/>
</dbReference>
<feature type="region of interest" description="Disordered" evidence="2">
    <location>
        <begin position="446"/>
        <end position="485"/>
    </location>
</feature>
<feature type="compositionally biased region" description="Basic and acidic residues" evidence="2">
    <location>
        <begin position="460"/>
        <end position="485"/>
    </location>
</feature>
<feature type="domain" description="HNH nuclease" evidence="3">
    <location>
        <begin position="367"/>
        <end position="419"/>
    </location>
</feature>
<keyword evidence="5" id="KW-1185">Reference proteome</keyword>
<dbReference type="GO" id="GO:0008270">
    <property type="term" value="F:zinc ion binding"/>
    <property type="evidence" value="ECO:0007669"/>
    <property type="project" value="InterPro"/>
</dbReference>
<dbReference type="AlphaFoldDB" id="A0A7K1UNA2"/>
<comment type="caution">
    <text evidence="4">The sequence shown here is derived from an EMBL/GenBank/DDBJ whole genome shotgun (WGS) entry which is preliminary data.</text>
</comment>
<gene>
    <name evidence="4" type="ORF">GPX89_00980</name>
</gene>
<protein>
    <submittedName>
        <fullName evidence="4">DUF222 domain-containing protein</fullName>
    </submittedName>
</protein>
<accession>A0A7K1UNA2</accession>
<evidence type="ECO:0000256" key="1">
    <source>
        <dbReference type="ARBA" id="ARBA00023450"/>
    </source>
</evidence>
<dbReference type="Pfam" id="PF01844">
    <property type="entry name" value="HNH"/>
    <property type="match status" value="1"/>
</dbReference>
<evidence type="ECO:0000256" key="2">
    <source>
        <dbReference type="SAM" id="MobiDB-lite"/>
    </source>
</evidence>
<dbReference type="InterPro" id="IPR002711">
    <property type="entry name" value="HNH"/>
</dbReference>
<dbReference type="Gene3D" id="1.10.30.50">
    <property type="match status" value="1"/>
</dbReference>
<dbReference type="GO" id="GO:0004519">
    <property type="term" value="F:endonuclease activity"/>
    <property type="evidence" value="ECO:0007669"/>
    <property type="project" value="InterPro"/>
</dbReference>
<evidence type="ECO:0000313" key="5">
    <source>
        <dbReference type="Proteomes" id="UP000466794"/>
    </source>
</evidence>
<dbReference type="SMART" id="SM00507">
    <property type="entry name" value="HNHc"/>
    <property type="match status" value="1"/>
</dbReference>
<evidence type="ECO:0000313" key="4">
    <source>
        <dbReference type="EMBL" id="MVU75816.1"/>
    </source>
</evidence>
<dbReference type="CDD" id="cd00085">
    <property type="entry name" value="HNHc"/>
    <property type="match status" value="1"/>
</dbReference>
<dbReference type="InterPro" id="IPR003615">
    <property type="entry name" value="HNH_nuc"/>
</dbReference>
<proteinExistence type="inferred from homology"/>
<dbReference type="EMBL" id="WRPP01000001">
    <property type="protein sequence ID" value="MVU75816.1"/>
    <property type="molecule type" value="Genomic_DNA"/>
</dbReference>
<name>A0A7K1UNA2_9NOCA</name>
<dbReference type="InterPro" id="IPR003870">
    <property type="entry name" value="DUF222"/>
</dbReference>
<dbReference type="RefSeq" id="WP_157354612.1">
    <property type="nucleotide sequence ID" value="NZ_WRPP01000001.1"/>
</dbReference>
<dbReference type="Proteomes" id="UP000466794">
    <property type="component" value="Unassembled WGS sequence"/>
</dbReference>
<dbReference type="GO" id="GO:0003676">
    <property type="term" value="F:nucleic acid binding"/>
    <property type="evidence" value="ECO:0007669"/>
    <property type="project" value="InterPro"/>
</dbReference>
<reference evidence="4 5" key="1">
    <citation type="submission" date="2019-12" db="EMBL/GenBank/DDBJ databases">
        <title>Nocardia sp. nov. ET3-3 isolated from soil.</title>
        <authorList>
            <person name="Kanchanasin P."/>
            <person name="Tanasupawat S."/>
            <person name="Yuki M."/>
            <person name="Kudo T."/>
        </authorList>
    </citation>
    <scope>NUCLEOTIDE SEQUENCE [LARGE SCALE GENOMIC DNA]</scope>
    <source>
        <strain evidence="4 5">ET3-3</strain>
    </source>
</reference>
<organism evidence="4 5">
    <name type="scientific">Nocardia terrae</name>
    <dbReference type="NCBI Taxonomy" id="2675851"/>
    <lineage>
        <taxon>Bacteria</taxon>
        <taxon>Bacillati</taxon>
        <taxon>Actinomycetota</taxon>
        <taxon>Actinomycetes</taxon>
        <taxon>Mycobacteriales</taxon>
        <taxon>Nocardiaceae</taxon>
        <taxon>Nocardia</taxon>
    </lineage>
</organism>